<accession>A0AAP0H7S8</accession>
<dbReference type="GO" id="GO:0048364">
    <property type="term" value="P:root development"/>
    <property type="evidence" value="ECO:0007669"/>
    <property type="project" value="InterPro"/>
</dbReference>
<dbReference type="EMBL" id="JBCNJP010000007">
    <property type="protein sequence ID" value="KAK9074802.1"/>
    <property type="molecule type" value="Genomic_DNA"/>
</dbReference>
<dbReference type="InterPro" id="IPR004320">
    <property type="entry name" value="BPS1_pln"/>
</dbReference>
<evidence type="ECO:0000313" key="2">
    <source>
        <dbReference type="Proteomes" id="UP001408789"/>
    </source>
</evidence>
<dbReference type="PANTHER" id="PTHR33070">
    <property type="entry name" value="OS06G0725500 PROTEIN"/>
    <property type="match status" value="1"/>
</dbReference>
<dbReference type="AlphaFoldDB" id="A0AAP0H7S8"/>
<evidence type="ECO:0000313" key="1">
    <source>
        <dbReference type="EMBL" id="KAK9074802.1"/>
    </source>
</evidence>
<comment type="caution">
    <text evidence="1">The sequence shown here is derived from an EMBL/GenBank/DDBJ whole genome shotgun (WGS) entry which is preliminary data.</text>
</comment>
<dbReference type="Proteomes" id="UP001408789">
    <property type="component" value="Unassembled WGS sequence"/>
</dbReference>
<name>A0AAP0H7S8_9ASTR</name>
<evidence type="ECO:0008006" key="3">
    <source>
        <dbReference type="Google" id="ProtNLM"/>
    </source>
</evidence>
<protein>
    <recommendedName>
        <fullName evidence="3">DUF241 domain protein</fullName>
    </recommendedName>
</protein>
<keyword evidence="2" id="KW-1185">Reference proteome</keyword>
<sequence length="297" mass="33046">MECSSSTPHFRSISLPSRLSTNHTCMEIETKIYELKAMGNLMSSSQAIQSGLVGLAELYVCVEELVQSPHTQRALSRHQSGRTVVEDALEGSIGLLESCSILKDLILMMKENVCTLQSALRRKGNDLKSGHQIATYLCFRKKAKKNINKGLGALKHLEKKMTLVSFVDVDHHVSMVSKVLVEVNALTISLFKSLLVFISANTEMTIRGQLLSRLTSKSKTRDGEDKALENEFAVVDMATRSLHKSACNNKMTDDDVQMTIRKLQVLDVSIDGFEAGLNFIYRRLIHSRSSLLNIVVC</sequence>
<dbReference type="PANTHER" id="PTHR33070:SF120">
    <property type="entry name" value="EXPRESSED PROTEIN"/>
    <property type="match status" value="1"/>
</dbReference>
<proteinExistence type="predicted"/>
<dbReference type="Pfam" id="PF03087">
    <property type="entry name" value="BPS1"/>
    <property type="match status" value="1"/>
</dbReference>
<reference evidence="1 2" key="1">
    <citation type="submission" date="2024-04" db="EMBL/GenBank/DDBJ databases">
        <title>The reference genome of an endangered Asteraceae, Deinandra increscens subsp. villosa, native to the Central Coast of California.</title>
        <authorList>
            <person name="Guilliams M."/>
            <person name="Hasenstab-Lehman K."/>
            <person name="Meyer R."/>
            <person name="Mcevoy S."/>
        </authorList>
    </citation>
    <scope>NUCLEOTIDE SEQUENCE [LARGE SCALE GENOMIC DNA]</scope>
    <source>
        <tissue evidence="1">Leaf</tissue>
    </source>
</reference>
<organism evidence="1 2">
    <name type="scientific">Deinandra increscens subsp. villosa</name>
    <dbReference type="NCBI Taxonomy" id="3103831"/>
    <lineage>
        <taxon>Eukaryota</taxon>
        <taxon>Viridiplantae</taxon>
        <taxon>Streptophyta</taxon>
        <taxon>Embryophyta</taxon>
        <taxon>Tracheophyta</taxon>
        <taxon>Spermatophyta</taxon>
        <taxon>Magnoliopsida</taxon>
        <taxon>eudicotyledons</taxon>
        <taxon>Gunneridae</taxon>
        <taxon>Pentapetalae</taxon>
        <taxon>asterids</taxon>
        <taxon>campanulids</taxon>
        <taxon>Asterales</taxon>
        <taxon>Asteraceae</taxon>
        <taxon>Asteroideae</taxon>
        <taxon>Heliantheae alliance</taxon>
        <taxon>Madieae</taxon>
        <taxon>Madiinae</taxon>
        <taxon>Deinandra</taxon>
    </lineage>
</organism>
<dbReference type="GO" id="GO:0048367">
    <property type="term" value="P:shoot system development"/>
    <property type="evidence" value="ECO:0007669"/>
    <property type="project" value="InterPro"/>
</dbReference>
<gene>
    <name evidence="1" type="ORF">SSX86_003120</name>
</gene>